<dbReference type="STRING" id="667725.A0A0L0FER0"/>
<feature type="compositionally biased region" description="Basic and acidic residues" evidence="7">
    <location>
        <begin position="291"/>
        <end position="317"/>
    </location>
</feature>
<evidence type="ECO:0000256" key="6">
    <source>
        <dbReference type="RuleBase" id="RU366025"/>
    </source>
</evidence>
<comment type="catalytic activity">
    <reaction evidence="1 6">
        <text>Thiol-dependent hydrolysis of ester, thioester, amide, peptide and isopeptide bonds formed by the C-terminal Gly of ubiquitin (a 76-residue protein attached to proteins as an intracellular targeting signal).</text>
        <dbReference type="EC" id="3.4.19.12"/>
    </reaction>
</comment>
<dbReference type="InterPro" id="IPR001394">
    <property type="entry name" value="Peptidase_C19_UCH"/>
</dbReference>
<evidence type="ECO:0000259" key="8">
    <source>
        <dbReference type="PROSITE" id="PS50235"/>
    </source>
</evidence>
<proteinExistence type="inferred from homology"/>
<keyword evidence="3 6" id="KW-0833">Ubl conjugation pathway</keyword>
<dbReference type="PANTHER" id="PTHR43982">
    <property type="entry name" value="UBIQUITIN CARBOXYL-TERMINAL HYDROLASE"/>
    <property type="match status" value="1"/>
</dbReference>
<keyword evidence="5 6" id="KW-0788">Thiol protease</keyword>
<dbReference type="InterPro" id="IPR028889">
    <property type="entry name" value="USP"/>
</dbReference>
<evidence type="ECO:0000256" key="1">
    <source>
        <dbReference type="ARBA" id="ARBA00000707"/>
    </source>
</evidence>
<dbReference type="EC" id="3.4.19.12" evidence="6"/>
<dbReference type="Pfam" id="PF00443">
    <property type="entry name" value="UCH"/>
    <property type="match status" value="1"/>
</dbReference>
<dbReference type="GO" id="GO:0004843">
    <property type="term" value="F:cysteine-type deubiquitinase activity"/>
    <property type="evidence" value="ECO:0007669"/>
    <property type="project" value="UniProtKB-UniRule"/>
</dbReference>
<dbReference type="CDD" id="cd02657">
    <property type="entry name" value="Peptidase_C19A"/>
    <property type="match status" value="1"/>
</dbReference>
<dbReference type="GO" id="GO:0070628">
    <property type="term" value="F:proteasome binding"/>
    <property type="evidence" value="ECO:0007669"/>
    <property type="project" value="TreeGrafter"/>
</dbReference>
<dbReference type="OrthoDB" id="333239at2759"/>
<reference evidence="9 10" key="1">
    <citation type="submission" date="2011-02" db="EMBL/GenBank/DDBJ databases">
        <title>The Genome Sequence of Sphaeroforma arctica JP610.</title>
        <authorList>
            <consortium name="The Broad Institute Genome Sequencing Platform"/>
            <person name="Russ C."/>
            <person name="Cuomo C."/>
            <person name="Young S.K."/>
            <person name="Zeng Q."/>
            <person name="Gargeya S."/>
            <person name="Alvarado L."/>
            <person name="Berlin A."/>
            <person name="Chapman S.B."/>
            <person name="Chen Z."/>
            <person name="Freedman E."/>
            <person name="Gellesch M."/>
            <person name="Goldberg J."/>
            <person name="Griggs A."/>
            <person name="Gujja S."/>
            <person name="Heilman E."/>
            <person name="Heiman D."/>
            <person name="Howarth C."/>
            <person name="Mehta T."/>
            <person name="Neiman D."/>
            <person name="Pearson M."/>
            <person name="Roberts A."/>
            <person name="Saif S."/>
            <person name="Shea T."/>
            <person name="Shenoy N."/>
            <person name="Sisk P."/>
            <person name="Stolte C."/>
            <person name="Sykes S."/>
            <person name="White J."/>
            <person name="Yandava C."/>
            <person name="Burger G."/>
            <person name="Gray M.W."/>
            <person name="Holland P.W.H."/>
            <person name="King N."/>
            <person name="Lang F.B.F."/>
            <person name="Roger A.J."/>
            <person name="Ruiz-Trillo I."/>
            <person name="Haas B."/>
            <person name="Nusbaum C."/>
            <person name="Birren B."/>
        </authorList>
    </citation>
    <scope>NUCLEOTIDE SEQUENCE [LARGE SCALE GENOMIC DNA]</scope>
    <source>
        <strain evidence="9 10">JP610</strain>
    </source>
</reference>
<dbReference type="PROSITE" id="PS00973">
    <property type="entry name" value="USP_2"/>
    <property type="match status" value="1"/>
</dbReference>
<keyword evidence="2 6" id="KW-0645">Protease</keyword>
<dbReference type="PROSITE" id="PS00972">
    <property type="entry name" value="USP_1"/>
    <property type="match status" value="1"/>
</dbReference>
<sequence>MMIMMMGTAGENIPKAPKEKTVFVEDLTDTDIPTGFPPGLENLGNTCYMNSTIQCLKAIPELKQQLMKMESAGQLNPNTMLSRSLRDLFARMDNQHSGISPGGFLSALRQVFPRFAARDDHGGFMQQDAQECWTEIVNCINRAAPGVNTSDQNNTFVKQYLGLEMDSKIQCLDSPDEPATTEKESQFILSCNITTEVNHLVNGIKLSLQNKLEKTSPTTGSIAQYQKTSGFSRLPNYLTIQYVRFYWKASTSTSAKILRNVKFPLELDMYEFSTPELQAKLKPARQLFVEQSERDADSSAKAKADDDKVKMDADQKTGKKSMPSEFADDTGSNNSGFYELKAVLTHKGRSSDSGHYVAWVRSETNAKEWMLFDDDKVTSATEEQVLALSGGGDWHMAYILLYGPKVLKSDADLA</sequence>
<evidence type="ECO:0000256" key="7">
    <source>
        <dbReference type="SAM" id="MobiDB-lite"/>
    </source>
</evidence>
<dbReference type="SUPFAM" id="SSF54001">
    <property type="entry name" value="Cysteine proteinases"/>
    <property type="match status" value="1"/>
</dbReference>
<evidence type="ECO:0000256" key="2">
    <source>
        <dbReference type="ARBA" id="ARBA00022670"/>
    </source>
</evidence>
<dbReference type="AlphaFoldDB" id="A0A0L0FER0"/>
<dbReference type="Proteomes" id="UP000054560">
    <property type="component" value="Unassembled WGS sequence"/>
</dbReference>
<dbReference type="InterPro" id="IPR018200">
    <property type="entry name" value="USP_CS"/>
</dbReference>
<dbReference type="EMBL" id="KQ243750">
    <property type="protein sequence ID" value="KNC75252.1"/>
    <property type="molecule type" value="Genomic_DNA"/>
</dbReference>
<dbReference type="Gene3D" id="3.90.70.10">
    <property type="entry name" value="Cysteine proteinases"/>
    <property type="match status" value="1"/>
</dbReference>
<evidence type="ECO:0000313" key="9">
    <source>
        <dbReference type="EMBL" id="KNC75252.1"/>
    </source>
</evidence>
<feature type="region of interest" description="Disordered" evidence="7">
    <location>
        <begin position="290"/>
        <end position="330"/>
    </location>
</feature>
<dbReference type="PANTHER" id="PTHR43982:SF1">
    <property type="entry name" value="UBIQUITIN CARBOXYL-TERMINAL HYDROLASE 14"/>
    <property type="match status" value="1"/>
</dbReference>
<accession>A0A0L0FER0</accession>
<evidence type="ECO:0000256" key="4">
    <source>
        <dbReference type="ARBA" id="ARBA00022801"/>
    </source>
</evidence>
<keyword evidence="10" id="KW-1185">Reference proteome</keyword>
<dbReference type="RefSeq" id="XP_014149154.1">
    <property type="nucleotide sequence ID" value="XM_014293679.1"/>
</dbReference>
<dbReference type="GO" id="GO:0061136">
    <property type="term" value="P:regulation of proteasomal protein catabolic process"/>
    <property type="evidence" value="ECO:0007669"/>
    <property type="project" value="TreeGrafter"/>
</dbReference>
<dbReference type="eggNOG" id="KOG1872">
    <property type="taxonomic scope" value="Eukaryota"/>
</dbReference>
<evidence type="ECO:0000313" key="10">
    <source>
        <dbReference type="Proteomes" id="UP000054560"/>
    </source>
</evidence>
<evidence type="ECO:0000256" key="5">
    <source>
        <dbReference type="ARBA" id="ARBA00022807"/>
    </source>
</evidence>
<dbReference type="GO" id="GO:0043161">
    <property type="term" value="P:proteasome-mediated ubiquitin-dependent protein catabolic process"/>
    <property type="evidence" value="ECO:0007669"/>
    <property type="project" value="InterPro"/>
</dbReference>
<evidence type="ECO:0000256" key="3">
    <source>
        <dbReference type="ARBA" id="ARBA00022786"/>
    </source>
</evidence>
<protein>
    <recommendedName>
        <fullName evidence="6">Ubiquitin carboxyl-terminal hydrolase</fullName>
        <ecNumber evidence="6">3.4.19.12</ecNumber>
    </recommendedName>
</protein>
<name>A0A0L0FER0_9EUKA</name>
<gene>
    <name evidence="9" type="ORF">SARC_12220</name>
</gene>
<feature type="domain" description="USP" evidence="8">
    <location>
        <begin position="38"/>
        <end position="405"/>
    </location>
</feature>
<dbReference type="PROSITE" id="PS50235">
    <property type="entry name" value="USP_3"/>
    <property type="match status" value="1"/>
</dbReference>
<dbReference type="GeneID" id="25912724"/>
<organism evidence="9 10">
    <name type="scientific">Sphaeroforma arctica JP610</name>
    <dbReference type="NCBI Taxonomy" id="667725"/>
    <lineage>
        <taxon>Eukaryota</taxon>
        <taxon>Ichthyosporea</taxon>
        <taxon>Ichthyophonida</taxon>
        <taxon>Sphaeroforma</taxon>
    </lineage>
</organism>
<comment type="similarity">
    <text evidence="6">Belongs to the peptidase C19 family.</text>
</comment>
<dbReference type="GO" id="GO:0016579">
    <property type="term" value="P:protein deubiquitination"/>
    <property type="evidence" value="ECO:0007669"/>
    <property type="project" value="InterPro"/>
</dbReference>
<dbReference type="InterPro" id="IPR044635">
    <property type="entry name" value="UBP14-like"/>
</dbReference>
<keyword evidence="4 6" id="KW-0378">Hydrolase</keyword>
<dbReference type="InterPro" id="IPR038765">
    <property type="entry name" value="Papain-like_cys_pep_sf"/>
</dbReference>